<dbReference type="Proteomes" id="UP000604241">
    <property type="component" value="Unassembled WGS sequence"/>
</dbReference>
<evidence type="ECO:0000313" key="3">
    <source>
        <dbReference type="Proteomes" id="UP000604241"/>
    </source>
</evidence>
<accession>A0ABR8QIM6</accession>
<gene>
    <name evidence="2" type="ORF">H9657_18605</name>
</gene>
<proteinExistence type="predicted"/>
<dbReference type="PROSITE" id="PS51257">
    <property type="entry name" value="PROKAR_LIPOPROTEIN"/>
    <property type="match status" value="1"/>
</dbReference>
<name>A0ABR8QIM6_9CELL</name>
<keyword evidence="3" id="KW-1185">Reference proteome</keyword>
<keyword evidence="1" id="KW-0732">Signal</keyword>
<evidence type="ECO:0000256" key="1">
    <source>
        <dbReference type="SAM" id="SignalP"/>
    </source>
</evidence>
<evidence type="ECO:0000313" key="2">
    <source>
        <dbReference type="EMBL" id="MBD7920287.1"/>
    </source>
</evidence>
<reference evidence="2 3" key="1">
    <citation type="submission" date="2020-08" db="EMBL/GenBank/DDBJ databases">
        <title>A Genomic Blueprint of the Chicken Gut Microbiome.</title>
        <authorList>
            <person name="Gilroy R."/>
            <person name="Ravi A."/>
            <person name="Getino M."/>
            <person name="Pursley I."/>
            <person name="Horton D.L."/>
            <person name="Alikhan N.-F."/>
            <person name="Baker D."/>
            <person name="Gharbi K."/>
            <person name="Hall N."/>
            <person name="Watson M."/>
            <person name="Adriaenssens E.M."/>
            <person name="Foster-Nyarko E."/>
            <person name="Jarju S."/>
            <person name="Secka A."/>
            <person name="Antonio M."/>
            <person name="Oren A."/>
            <person name="Chaudhuri R."/>
            <person name="La Ragione R.M."/>
            <person name="Hildebrand F."/>
            <person name="Pallen M.J."/>
        </authorList>
    </citation>
    <scope>NUCLEOTIDE SEQUENCE [LARGE SCALE GENOMIC DNA]</scope>
    <source>
        <strain evidence="2 3">Sa3CUA2</strain>
    </source>
</reference>
<comment type="caution">
    <text evidence="2">The sequence shown here is derived from an EMBL/GenBank/DDBJ whole genome shotgun (WGS) entry which is preliminary data.</text>
</comment>
<dbReference type="EMBL" id="JACSQV010000027">
    <property type="protein sequence ID" value="MBD7920287.1"/>
    <property type="molecule type" value="Genomic_DNA"/>
</dbReference>
<evidence type="ECO:0008006" key="4">
    <source>
        <dbReference type="Google" id="ProtNLM"/>
    </source>
</evidence>
<feature type="chain" id="PRO_5045087033" description="Lipoprotein" evidence="1">
    <location>
        <begin position="24"/>
        <end position="157"/>
    </location>
</feature>
<dbReference type="RefSeq" id="WP_191784934.1">
    <property type="nucleotide sequence ID" value="NZ_JACSQV010000027.1"/>
</dbReference>
<feature type="signal peptide" evidence="1">
    <location>
        <begin position="1"/>
        <end position="23"/>
    </location>
</feature>
<protein>
    <recommendedName>
        <fullName evidence="4">Lipoprotein</fullName>
    </recommendedName>
</protein>
<sequence>MRHRRWTATLAVVLALAGTTAGCAPGRDRAGEARGAALESVRYLRVVLEDVMEDAGPLSDEEFAALVTTEVADRFDGTWEPTGAPDGRPTWRGTALGAADGPLKSQVVAAACFDAEIDRQAATVTFDDAPCPERVRRTLSVTGDEDNVVSVADLATD</sequence>
<organism evidence="2 3">
    <name type="scientific">Cellulomonas avistercoris</name>
    <dbReference type="NCBI Taxonomy" id="2762242"/>
    <lineage>
        <taxon>Bacteria</taxon>
        <taxon>Bacillati</taxon>
        <taxon>Actinomycetota</taxon>
        <taxon>Actinomycetes</taxon>
        <taxon>Micrococcales</taxon>
        <taxon>Cellulomonadaceae</taxon>
        <taxon>Cellulomonas</taxon>
    </lineage>
</organism>